<gene>
    <name evidence="1" type="ORF">D5H78_01610</name>
</gene>
<dbReference type="PANTHER" id="PTHR42110:SF1">
    <property type="entry name" value="L-ASPARAGINASE, PUTATIVE (AFU_ORTHOLOGUE AFUA_3G11890)-RELATED"/>
    <property type="match status" value="1"/>
</dbReference>
<evidence type="ECO:0000313" key="1">
    <source>
        <dbReference type="EMBL" id="RJK97727.1"/>
    </source>
</evidence>
<accession>A0A3A3Z724</accession>
<dbReference type="RefSeq" id="WP_119948653.1">
    <property type="nucleotide sequence ID" value="NZ_QZEZ01000001.1"/>
</dbReference>
<comment type="caution">
    <text evidence="1">The sequence shown here is derived from an EMBL/GenBank/DDBJ whole genome shotgun (WGS) entry which is preliminary data.</text>
</comment>
<keyword evidence="2" id="KW-1185">Reference proteome</keyword>
<dbReference type="InterPro" id="IPR010349">
    <property type="entry name" value="Asparaginase_II"/>
</dbReference>
<dbReference type="AlphaFoldDB" id="A0A3A3Z724"/>
<dbReference type="EMBL" id="QZEZ01000001">
    <property type="protein sequence ID" value="RJK97727.1"/>
    <property type="molecule type" value="Genomic_DNA"/>
</dbReference>
<sequence length="321" mass="32024">MSGAPASPSTVEVVRSGVVESTHTATVAVLGADGALLHAAGDVDAPVFPRSSNKPLQAVGLLEAGLDLPDDLLALACASHSGEPYHVAGVRRLLATAGLDESALRTPPDLPLDREAATRLLRAGGGRDPVLMNCSGKHAGMLAACVAAGWPTGSYLDADHPLQRGLRAAVERLTGEPVAAVGVDGCGAPLFAVGTAGLARGFAALATAPEGTPEHRVARAMTAHPELVGGTGRDVTRAMRAVPGLVAKDGAEGVYAAGLASGAAVALKVHDGAERARPGLLVAALRRAGLPDGTDGTALDAVAHVPVLGHGRPVGEVRAAL</sequence>
<proteinExistence type="predicted"/>
<organism evidence="1 2">
    <name type="scientific">Vallicoccus soli</name>
    <dbReference type="NCBI Taxonomy" id="2339232"/>
    <lineage>
        <taxon>Bacteria</taxon>
        <taxon>Bacillati</taxon>
        <taxon>Actinomycetota</taxon>
        <taxon>Actinomycetes</taxon>
        <taxon>Motilibacterales</taxon>
        <taxon>Vallicoccaceae</taxon>
        <taxon>Vallicoccus</taxon>
    </lineage>
</organism>
<name>A0A3A3Z724_9ACTN</name>
<dbReference type="Pfam" id="PF06089">
    <property type="entry name" value="Asparaginase_II"/>
    <property type="match status" value="1"/>
</dbReference>
<dbReference type="OrthoDB" id="9780674at2"/>
<dbReference type="PANTHER" id="PTHR42110">
    <property type="entry name" value="L-ASPARAGINASE, PUTATIVE (AFU_ORTHOLOGUE AFUA_3G11890)-RELATED"/>
    <property type="match status" value="1"/>
</dbReference>
<evidence type="ECO:0000313" key="2">
    <source>
        <dbReference type="Proteomes" id="UP000265614"/>
    </source>
</evidence>
<dbReference type="Proteomes" id="UP000265614">
    <property type="component" value="Unassembled WGS sequence"/>
</dbReference>
<protein>
    <submittedName>
        <fullName evidence="1">Asparaginase</fullName>
    </submittedName>
</protein>
<reference evidence="1 2" key="1">
    <citation type="submission" date="2018-09" db="EMBL/GenBank/DDBJ databases">
        <title>YIM 75000 draft genome.</title>
        <authorList>
            <person name="Tang S."/>
            <person name="Feng Y."/>
        </authorList>
    </citation>
    <scope>NUCLEOTIDE SEQUENCE [LARGE SCALE GENOMIC DNA]</scope>
    <source>
        <strain evidence="1 2">YIM 75000</strain>
    </source>
</reference>